<organism evidence="1">
    <name type="scientific">marine metagenome</name>
    <dbReference type="NCBI Taxonomy" id="408172"/>
    <lineage>
        <taxon>unclassified sequences</taxon>
        <taxon>metagenomes</taxon>
        <taxon>ecological metagenomes</taxon>
    </lineage>
</organism>
<dbReference type="AlphaFoldDB" id="A0A383EFG7"/>
<name>A0A383EFG7_9ZZZZ</name>
<reference evidence="1" key="1">
    <citation type="submission" date="2018-05" db="EMBL/GenBank/DDBJ databases">
        <authorList>
            <person name="Lanie J.A."/>
            <person name="Ng W.-L."/>
            <person name="Kazmierczak K.M."/>
            <person name="Andrzejewski T.M."/>
            <person name="Davidsen T.M."/>
            <person name="Wayne K.J."/>
            <person name="Tettelin H."/>
            <person name="Glass J.I."/>
            <person name="Rusch D."/>
            <person name="Podicherti R."/>
            <person name="Tsui H.-C.T."/>
            <person name="Winkler M.E."/>
        </authorList>
    </citation>
    <scope>NUCLEOTIDE SEQUENCE</scope>
</reference>
<gene>
    <name evidence="1" type="ORF">METZ01_LOCUS507692</name>
</gene>
<accession>A0A383EFG7</accession>
<dbReference type="EMBL" id="UINC01224984">
    <property type="protein sequence ID" value="SVE54838.1"/>
    <property type="molecule type" value="Genomic_DNA"/>
</dbReference>
<proteinExistence type="predicted"/>
<evidence type="ECO:0000313" key="1">
    <source>
        <dbReference type="EMBL" id="SVE54838.1"/>
    </source>
</evidence>
<sequence length="43" mass="4941">MVKDRSVDVGCQKLCLIVIVRIDRKIVGCEKQKIRSPVTVEER</sequence>
<protein>
    <submittedName>
        <fullName evidence="1">Uncharacterized protein</fullName>
    </submittedName>
</protein>